<keyword evidence="1" id="KW-0805">Transcription regulation</keyword>
<proteinExistence type="predicted"/>
<keyword evidence="5" id="KW-1185">Reference proteome</keyword>
<comment type="caution">
    <text evidence="4">The sequence shown here is derived from an EMBL/GenBank/DDBJ whole genome shotgun (WGS) entry which is preliminary data.</text>
</comment>
<name>A0A6N7ELY6_9MICO</name>
<dbReference type="RefSeq" id="WP_152193552.1">
    <property type="nucleotide sequence ID" value="NZ_VUKD01000001.1"/>
</dbReference>
<sequence>MAERHPEQDVLVDLALGEVDGPEQDALARHLAACDVCRADYSDVAAGLEHVLTAAPRTSPPPGFDARALAAIGLTPTADAHPKSARQSRDVPRWSLRRRTFVLAAAAAGLGVALGVGAATVLGPPGDEPPSVAVSSGTPLRTSDGDVVGQVSAAVQGGERVLVVDITGAPEGASYDCRVLVDGGDPVHVGRWTLRSGGPTVWVVPAPDGASGVELVADSGAVWSAASL</sequence>
<dbReference type="Proteomes" id="UP000437709">
    <property type="component" value="Unassembled WGS sequence"/>
</dbReference>
<dbReference type="InterPro" id="IPR041916">
    <property type="entry name" value="Anti_sigma_zinc_sf"/>
</dbReference>
<gene>
    <name evidence="4" type="ORF">GB881_13690</name>
</gene>
<dbReference type="EMBL" id="WHPC01000062">
    <property type="protein sequence ID" value="MPV38083.1"/>
    <property type="molecule type" value="Genomic_DNA"/>
</dbReference>
<dbReference type="Gene3D" id="1.10.10.1320">
    <property type="entry name" value="Anti-sigma factor, zinc-finger domain"/>
    <property type="match status" value="1"/>
</dbReference>
<keyword evidence="3" id="KW-0472">Membrane</keyword>
<keyword evidence="3" id="KW-1133">Transmembrane helix</keyword>
<dbReference type="AlphaFoldDB" id="A0A6N7ELY6"/>
<accession>A0A6N7ELY6</accession>
<evidence type="ECO:0000256" key="2">
    <source>
        <dbReference type="ARBA" id="ARBA00023163"/>
    </source>
</evidence>
<protein>
    <recommendedName>
        <fullName evidence="6">Zinc-finger domain-containing protein</fullName>
    </recommendedName>
</protein>
<evidence type="ECO:0000313" key="5">
    <source>
        <dbReference type="Proteomes" id="UP000437709"/>
    </source>
</evidence>
<feature type="transmembrane region" description="Helical" evidence="3">
    <location>
        <begin position="101"/>
        <end position="122"/>
    </location>
</feature>
<evidence type="ECO:0000313" key="4">
    <source>
        <dbReference type="EMBL" id="MPV38083.1"/>
    </source>
</evidence>
<evidence type="ECO:0008006" key="6">
    <source>
        <dbReference type="Google" id="ProtNLM"/>
    </source>
</evidence>
<organism evidence="4 5">
    <name type="scientific">Georgenia subflava</name>
    <dbReference type="NCBI Taxonomy" id="1622177"/>
    <lineage>
        <taxon>Bacteria</taxon>
        <taxon>Bacillati</taxon>
        <taxon>Actinomycetota</taxon>
        <taxon>Actinomycetes</taxon>
        <taxon>Micrococcales</taxon>
        <taxon>Bogoriellaceae</taxon>
        <taxon>Georgenia</taxon>
    </lineage>
</organism>
<dbReference type="OrthoDB" id="5242431at2"/>
<reference evidence="4 5" key="1">
    <citation type="submission" date="2019-10" db="EMBL/GenBank/DDBJ databases">
        <title>Georgenia wutianyii sp. nov. and Georgenia yuyongxinii sp. nov. isolated from plateau pika (Ochotona curzoniae) in the Qinghai-Tibet plateau of China.</title>
        <authorList>
            <person name="Tian Z."/>
        </authorList>
    </citation>
    <scope>NUCLEOTIDE SEQUENCE [LARGE SCALE GENOMIC DNA]</scope>
    <source>
        <strain evidence="4 5">JCM 19765</strain>
    </source>
</reference>
<keyword evidence="2" id="KW-0804">Transcription</keyword>
<evidence type="ECO:0000256" key="1">
    <source>
        <dbReference type="ARBA" id="ARBA00023015"/>
    </source>
</evidence>
<evidence type="ECO:0000256" key="3">
    <source>
        <dbReference type="SAM" id="Phobius"/>
    </source>
</evidence>
<keyword evidence="3" id="KW-0812">Transmembrane</keyword>